<feature type="non-terminal residue" evidence="2">
    <location>
        <position position="1"/>
    </location>
</feature>
<organism evidence="2 3">
    <name type="scientific">Ambispora leptoticha</name>
    <dbReference type="NCBI Taxonomy" id="144679"/>
    <lineage>
        <taxon>Eukaryota</taxon>
        <taxon>Fungi</taxon>
        <taxon>Fungi incertae sedis</taxon>
        <taxon>Mucoromycota</taxon>
        <taxon>Glomeromycotina</taxon>
        <taxon>Glomeromycetes</taxon>
        <taxon>Archaeosporales</taxon>
        <taxon>Ambisporaceae</taxon>
        <taxon>Ambispora</taxon>
    </lineage>
</organism>
<reference evidence="2" key="1">
    <citation type="submission" date="2021-06" db="EMBL/GenBank/DDBJ databases">
        <authorList>
            <person name="Kallberg Y."/>
            <person name="Tangrot J."/>
            <person name="Rosling A."/>
        </authorList>
    </citation>
    <scope>NUCLEOTIDE SEQUENCE</scope>
    <source>
        <strain evidence="2">FL130A</strain>
    </source>
</reference>
<dbReference type="EMBL" id="CAJVPS010035914">
    <property type="protein sequence ID" value="CAG8742272.1"/>
    <property type="molecule type" value="Genomic_DNA"/>
</dbReference>
<evidence type="ECO:0000313" key="2">
    <source>
        <dbReference type="EMBL" id="CAG8742272.1"/>
    </source>
</evidence>
<comment type="caution">
    <text evidence="2">The sequence shown here is derived from an EMBL/GenBank/DDBJ whole genome shotgun (WGS) entry which is preliminary data.</text>
</comment>
<accession>A0A9N9IMR7</accession>
<feature type="compositionally biased region" description="Basic residues" evidence="1">
    <location>
        <begin position="21"/>
        <end position="31"/>
    </location>
</feature>
<dbReference type="Proteomes" id="UP000789508">
    <property type="component" value="Unassembled WGS sequence"/>
</dbReference>
<evidence type="ECO:0000256" key="1">
    <source>
        <dbReference type="SAM" id="MobiDB-lite"/>
    </source>
</evidence>
<evidence type="ECO:0000313" key="3">
    <source>
        <dbReference type="Proteomes" id="UP000789508"/>
    </source>
</evidence>
<feature type="compositionally biased region" description="Basic and acidic residues" evidence="1">
    <location>
        <begin position="1"/>
        <end position="12"/>
    </location>
</feature>
<keyword evidence="3" id="KW-1185">Reference proteome</keyword>
<proteinExistence type="predicted"/>
<dbReference type="AlphaFoldDB" id="A0A9N9IMR7"/>
<gene>
    <name evidence="2" type="ORF">ALEPTO_LOCUS12994</name>
</gene>
<sequence>HTKCSSKLDKGSNKQRLQHNNTRRFQLRLHKTVQQEPTDIPDNETERSRKYYTTLQHNRANLKKTR</sequence>
<protein>
    <submittedName>
        <fullName evidence="2">6055_t:CDS:1</fullName>
    </submittedName>
</protein>
<name>A0A9N9IMR7_9GLOM</name>
<feature type="region of interest" description="Disordered" evidence="1">
    <location>
        <begin position="1"/>
        <end position="66"/>
    </location>
</feature>